<dbReference type="RefSeq" id="WP_005862471.1">
    <property type="nucleotide sequence ID" value="NZ_JH976485.1"/>
</dbReference>
<proteinExistence type="predicted"/>
<dbReference type="AlphaFoldDB" id="A0AAD2TT82"/>
<evidence type="ECO:0000313" key="2">
    <source>
        <dbReference type="Proteomes" id="UP000006262"/>
    </source>
</evidence>
<name>A0AAD2TT82_PARDI</name>
<dbReference type="EMBL" id="AGZN01000003">
    <property type="protein sequence ID" value="EKN33246.1"/>
    <property type="molecule type" value="Genomic_DNA"/>
</dbReference>
<gene>
    <name evidence="1" type="ORF">HMPREF1059_00287</name>
</gene>
<organism evidence="1 2">
    <name type="scientific">Parabacteroides distasonis CL09T03C24</name>
    <dbReference type="NCBI Taxonomy" id="999417"/>
    <lineage>
        <taxon>Bacteria</taxon>
        <taxon>Pseudomonadati</taxon>
        <taxon>Bacteroidota</taxon>
        <taxon>Bacteroidia</taxon>
        <taxon>Bacteroidales</taxon>
        <taxon>Tannerellaceae</taxon>
        <taxon>Parabacteroides</taxon>
    </lineage>
</organism>
<comment type="caution">
    <text evidence="1">The sequence shown here is derived from an EMBL/GenBank/DDBJ whole genome shotgun (WGS) entry which is preliminary data.</text>
</comment>
<evidence type="ECO:0000313" key="1">
    <source>
        <dbReference type="EMBL" id="EKN33246.1"/>
    </source>
</evidence>
<accession>A0AAD2TT82</accession>
<sequence>MNKTDRIERIRRDIDQQISYCHNRIDILNKRRNKLIGISKNSFDPHALIPIRYDDIEEWIKGHPFPKTCIDMVYQNKEIAFNNSLVCNTYQIDYHIVKCKPREYYIDKYLKQ</sequence>
<reference evidence="1 2" key="1">
    <citation type="submission" date="2012-02" db="EMBL/GenBank/DDBJ databases">
        <title>The Genome Sequence of Parabacteroides distasonis CL09T03C24.</title>
        <authorList>
            <consortium name="The Broad Institute Genome Sequencing Platform"/>
            <person name="Earl A."/>
            <person name="Ward D."/>
            <person name="Feldgarden M."/>
            <person name="Gevers D."/>
            <person name="Zitomersky N.L."/>
            <person name="Coyne M.J."/>
            <person name="Comstock L.E."/>
            <person name="Young S.K."/>
            <person name="Zeng Q."/>
            <person name="Gargeya S."/>
            <person name="Fitzgerald M."/>
            <person name="Haas B."/>
            <person name="Abouelleil A."/>
            <person name="Alvarado L."/>
            <person name="Arachchi H.M."/>
            <person name="Berlin A."/>
            <person name="Chapman S.B."/>
            <person name="Gearin G."/>
            <person name="Goldberg J."/>
            <person name="Griggs A."/>
            <person name="Gujja S."/>
            <person name="Hansen M."/>
            <person name="Heiman D."/>
            <person name="Howarth C."/>
            <person name="Larimer J."/>
            <person name="Lui A."/>
            <person name="MacDonald P.J.P."/>
            <person name="McCowen C."/>
            <person name="Montmayeur A."/>
            <person name="Murphy C."/>
            <person name="Neiman D."/>
            <person name="Pearson M."/>
            <person name="Priest M."/>
            <person name="Roberts A."/>
            <person name="Saif S."/>
            <person name="Shea T."/>
            <person name="Sisk P."/>
            <person name="Stolte C."/>
            <person name="Sykes S."/>
            <person name="Wortman J."/>
            <person name="Nusbaum C."/>
            <person name="Birren B."/>
        </authorList>
    </citation>
    <scope>NUCLEOTIDE SEQUENCE [LARGE SCALE GENOMIC DNA]</scope>
    <source>
        <strain evidence="1 2">CL09T03C24</strain>
    </source>
</reference>
<protein>
    <submittedName>
        <fullName evidence="1">Uncharacterized protein</fullName>
    </submittedName>
</protein>
<dbReference type="Proteomes" id="UP000006262">
    <property type="component" value="Unassembled WGS sequence"/>
</dbReference>